<gene>
    <name evidence="1" type="ORF">E2493_06920</name>
</gene>
<evidence type="ECO:0000313" key="1">
    <source>
        <dbReference type="EMBL" id="TFI58980.1"/>
    </source>
</evidence>
<dbReference type="InterPro" id="IPR045617">
    <property type="entry name" value="DUF6445"/>
</dbReference>
<evidence type="ECO:0000313" key="2">
    <source>
        <dbReference type="Proteomes" id="UP000298213"/>
    </source>
</evidence>
<dbReference type="AlphaFoldDB" id="A0A4Y8ZSI5"/>
<accession>A0A4Y8ZSI5</accession>
<evidence type="ECO:0008006" key="3">
    <source>
        <dbReference type="Google" id="ProtNLM"/>
    </source>
</evidence>
<dbReference type="OrthoDB" id="7630206at2"/>
<dbReference type="Pfam" id="PF20043">
    <property type="entry name" value="DUF6445"/>
    <property type="match status" value="2"/>
</dbReference>
<dbReference type="Proteomes" id="UP000298213">
    <property type="component" value="Unassembled WGS sequence"/>
</dbReference>
<comment type="caution">
    <text evidence="1">The sequence shown here is derived from an EMBL/GenBank/DDBJ whole genome shotgun (WGS) entry which is preliminary data.</text>
</comment>
<dbReference type="RefSeq" id="WP_135085087.1">
    <property type="nucleotide sequence ID" value="NZ_SPDV01000010.1"/>
</dbReference>
<dbReference type="EMBL" id="SPDV01000010">
    <property type="protein sequence ID" value="TFI58980.1"/>
    <property type="molecule type" value="Genomic_DNA"/>
</dbReference>
<sequence>MVLEENLFAISPHATARFELLAGVVPVVIVDNFYAQPEAIREVALGLSYAPPPYPYPGRVASIPEPNRSLAAVRADVLRLVNDHYLPRVPLIQHEGGRLSSIRQLHTDFAVVDVHPDALHPVQQLPHVDPVPIFGLVYLNPEPRGGTLFFNQKGPAIAPSGQGYPVSGNESFELLDRIAPAYNRMAIYPGFVPHSAEIDGDWIRGEARFSSPRLTQRFVFLP</sequence>
<keyword evidence="2" id="KW-1185">Reference proteome</keyword>
<reference evidence="1 2" key="1">
    <citation type="submission" date="2019-03" db="EMBL/GenBank/DDBJ databases">
        <title>Genome sequence of Sphingomonas sp. 17J27-24.</title>
        <authorList>
            <person name="Kim M."/>
            <person name="Maeng S."/>
            <person name="Sathiyaraj S."/>
        </authorList>
    </citation>
    <scope>NUCLEOTIDE SEQUENCE [LARGE SCALE GENOMIC DNA]</scope>
    <source>
        <strain evidence="1 2">17J27-24</strain>
    </source>
</reference>
<proteinExistence type="predicted"/>
<protein>
    <recommendedName>
        <fullName evidence="3">2OG-Fe(II) oxygenase</fullName>
    </recommendedName>
</protein>
<organism evidence="1 2">
    <name type="scientific">Sphingomonas parva</name>
    <dbReference type="NCBI Taxonomy" id="2555898"/>
    <lineage>
        <taxon>Bacteria</taxon>
        <taxon>Pseudomonadati</taxon>
        <taxon>Pseudomonadota</taxon>
        <taxon>Alphaproteobacteria</taxon>
        <taxon>Sphingomonadales</taxon>
        <taxon>Sphingomonadaceae</taxon>
        <taxon>Sphingomonas</taxon>
    </lineage>
</organism>
<name>A0A4Y8ZSI5_9SPHN</name>